<dbReference type="GO" id="GO:0003676">
    <property type="term" value="F:nucleic acid binding"/>
    <property type="evidence" value="ECO:0007669"/>
    <property type="project" value="InterPro"/>
</dbReference>
<feature type="domain" description="Helicase ATP-binding" evidence="6">
    <location>
        <begin position="1161"/>
        <end position="1327"/>
    </location>
</feature>
<keyword evidence="9" id="KW-1185">Reference proteome</keyword>
<dbReference type="InterPro" id="IPR036388">
    <property type="entry name" value="WH-like_DNA-bd_sf"/>
</dbReference>
<accession>A0A8H4QZL3</accession>
<dbReference type="PROSITE" id="PS51194">
    <property type="entry name" value="HELICASE_CTER"/>
    <property type="match status" value="1"/>
</dbReference>
<dbReference type="InterPro" id="IPR036390">
    <property type="entry name" value="WH_DNA-bd_sf"/>
</dbReference>
<evidence type="ECO:0000256" key="4">
    <source>
        <dbReference type="ARBA" id="ARBA00022840"/>
    </source>
</evidence>
<evidence type="ECO:0000259" key="7">
    <source>
        <dbReference type="PROSITE" id="PS51194"/>
    </source>
</evidence>
<dbReference type="Gene3D" id="3.40.50.300">
    <property type="entry name" value="P-loop containing nucleotide triphosphate hydrolases"/>
    <property type="match status" value="4"/>
</dbReference>
<dbReference type="Pfam" id="PF00271">
    <property type="entry name" value="Helicase_C"/>
    <property type="match status" value="1"/>
</dbReference>
<dbReference type="FunFam" id="3.40.50.300:FF:000102">
    <property type="entry name" value="RNA helicase, activating signal cointegrator 1"/>
    <property type="match status" value="1"/>
</dbReference>
<dbReference type="CDD" id="cd18020">
    <property type="entry name" value="DEXHc_ASCC3_1"/>
    <property type="match status" value="1"/>
</dbReference>
<keyword evidence="3" id="KW-0347">Helicase</keyword>
<dbReference type="InterPro" id="IPR003593">
    <property type="entry name" value="AAA+_ATPase"/>
</dbReference>
<dbReference type="SMART" id="SM00487">
    <property type="entry name" value="DEXDc"/>
    <property type="match status" value="2"/>
</dbReference>
<dbReference type="SUPFAM" id="SSF158702">
    <property type="entry name" value="Sec63 N-terminal domain-like"/>
    <property type="match status" value="1"/>
</dbReference>
<evidence type="ECO:0000256" key="2">
    <source>
        <dbReference type="ARBA" id="ARBA00022801"/>
    </source>
</evidence>
<dbReference type="Pfam" id="PF02889">
    <property type="entry name" value="Sec63"/>
    <property type="match status" value="1"/>
</dbReference>
<evidence type="ECO:0000313" key="9">
    <source>
        <dbReference type="Proteomes" id="UP000521872"/>
    </source>
</evidence>
<dbReference type="InterPro" id="IPR050474">
    <property type="entry name" value="Hel308_SKI2-like"/>
</dbReference>
<keyword evidence="2" id="KW-0378">Hydrolase</keyword>
<keyword evidence="4" id="KW-0067">ATP-binding</keyword>
<protein>
    <recommendedName>
        <fullName evidence="10">Sec63-domain-containing protein</fullName>
    </recommendedName>
</protein>
<dbReference type="InterPro" id="IPR035892">
    <property type="entry name" value="C2_domain_sf"/>
</dbReference>
<dbReference type="EMBL" id="JAACJL010000016">
    <property type="protein sequence ID" value="KAF4619570.1"/>
    <property type="molecule type" value="Genomic_DNA"/>
</dbReference>
<dbReference type="InterPro" id="IPR057842">
    <property type="entry name" value="WH_MER3"/>
</dbReference>
<feature type="domain" description="Helicase ATP-binding" evidence="6">
    <location>
        <begin position="283"/>
        <end position="475"/>
    </location>
</feature>
<name>A0A8H4QZL3_9AGAR</name>
<dbReference type="GO" id="GO:0004386">
    <property type="term" value="F:helicase activity"/>
    <property type="evidence" value="ECO:0007669"/>
    <property type="project" value="UniProtKB-KW"/>
</dbReference>
<dbReference type="InterPro" id="IPR027417">
    <property type="entry name" value="P-loop_NTPase"/>
</dbReference>
<evidence type="ECO:0000313" key="8">
    <source>
        <dbReference type="EMBL" id="KAF4619570.1"/>
    </source>
</evidence>
<feature type="domain" description="Helicase C-terminal" evidence="7">
    <location>
        <begin position="506"/>
        <end position="709"/>
    </location>
</feature>
<dbReference type="InterPro" id="IPR011545">
    <property type="entry name" value="DEAD/DEAH_box_helicase_dom"/>
</dbReference>
<dbReference type="PANTHER" id="PTHR47961">
    <property type="entry name" value="DNA POLYMERASE THETA, PUTATIVE (AFU_ORTHOLOGUE AFUA_1G05260)-RELATED"/>
    <property type="match status" value="1"/>
</dbReference>
<keyword evidence="1" id="KW-0547">Nucleotide-binding</keyword>
<dbReference type="SMART" id="SM00490">
    <property type="entry name" value="HELICc"/>
    <property type="match status" value="1"/>
</dbReference>
<dbReference type="SMART" id="SM00382">
    <property type="entry name" value="AAA"/>
    <property type="match status" value="2"/>
</dbReference>
<dbReference type="SUPFAM" id="SSF52540">
    <property type="entry name" value="P-loop containing nucleoside triphosphate hydrolases"/>
    <property type="match status" value="3"/>
</dbReference>
<organism evidence="8 9">
    <name type="scientific">Agrocybe pediades</name>
    <dbReference type="NCBI Taxonomy" id="84607"/>
    <lineage>
        <taxon>Eukaryota</taxon>
        <taxon>Fungi</taxon>
        <taxon>Dikarya</taxon>
        <taxon>Basidiomycota</taxon>
        <taxon>Agaricomycotina</taxon>
        <taxon>Agaricomycetes</taxon>
        <taxon>Agaricomycetidae</taxon>
        <taxon>Agaricales</taxon>
        <taxon>Agaricineae</taxon>
        <taxon>Strophariaceae</taxon>
        <taxon>Agrocybe</taxon>
    </lineage>
</organism>
<feature type="region of interest" description="Disordered" evidence="5">
    <location>
        <begin position="150"/>
        <end position="171"/>
    </location>
</feature>
<dbReference type="Gene3D" id="1.10.10.10">
    <property type="entry name" value="Winged helix-like DNA-binding domain superfamily/Winged helix DNA-binding domain"/>
    <property type="match status" value="2"/>
</dbReference>
<dbReference type="PROSITE" id="PS51192">
    <property type="entry name" value="HELICASE_ATP_BIND_1"/>
    <property type="match status" value="2"/>
</dbReference>
<evidence type="ECO:0000259" key="6">
    <source>
        <dbReference type="PROSITE" id="PS51192"/>
    </source>
</evidence>
<gene>
    <name evidence="8" type="ORF">D9613_005355</name>
</gene>
<dbReference type="Gene3D" id="1.10.3380.10">
    <property type="entry name" value="Sec63 N-terminal domain-like domain"/>
    <property type="match status" value="1"/>
</dbReference>
<dbReference type="Pfam" id="PF00270">
    <property type="entry name" value="DEAD"/>
    <property type="match status" value="2"/>
</dbReference>
<dbReference type="GO" id="GO:0005524">
    <property type="term" value="F:ATP binding"/>
    <property type="evidence" value="ECO:0007669"/>
    <property type="project" value="UniProtKB-KW"/>
</dbReference>
<proteinExistence type="predicted"/>
<dbReference type="GO" id="GO:0016787">
    <property type="term" value="F:hydrolase activity"/>
    <property type="evidence" value="ECO:0007669"/>
    <property type="project" value="UniProtKB-KW"/>
</dbReference>
<dbReference type="PANTHER" id="PTHR47961:SF13">
    <property type="entry name" value="ACTIVATING SIGNAL COINTEGRATOR 1 COMPLEX SUBUNIT 3"/>
    <property type="match status" value="1"/>
</dbReference>
<dbReference type="CDD" id="cd18795">
    <property type="entry name" value="SF2_C_Ski2"/>
    <property type="match status" value="1"/>
</dbReference>
<sequence length="1627" mass="182186">MPDILNHLDGLLGSSEGSSTKSDPAAEWTRAVKAFNLKHASNDLEDDKTPWEESLPWEDSVLNLYSSNQASNYVDDRVLTALQRKADGNHIAQSLLSILSSSRSNDEISGEIAELLGYDEIELVMHILDDRSSTLQQLKDRTSPLVREPPAVVHRAKTRKPETHDFTPESARRRMQQQFEERASRPLFSGVEHPVEEVLPHVYTSSSVSQGNVVSQLGSKYMLPLGTSRYQYEEYEEVIIPPANPVPPKASERLISISELDPLVKGSFPSYKSLNRIQSIVFPTAYGSNENLLICAPTGAGKTDVAMLTILRTIDQHRVRDLPADTPVPQTINRDAFKIIYVAPMKALASEIVRKLGKRLQWLSIEVRELTGDMQLTRAEIARTQIIVTTPEKWDVVTRKPTGEGEIASTLKLLIIDEVHLLNEERGAVIETIVARTLRQVESSQSMIRIVGLSATLPNYRDVAEFLSVSKYKGLFFFDSSFRPVPLEQHFLGIKGKPGSAQSRKNLDQVTFQKVSELVNNGHQVMVFVHARKETVKAATSLRELSVLEGNAENFSCEDHPQFSFFRQKIGESRNKEMKQLFDSGFGIHHAGMLRTDRNMMERMFEARAIKVLCCTATLAWGVNLPAHAVIIKGTQVYDSAKGKFVDLSVLDVLQVFGRAGRPGLETSGEGYICTTEDKLTHYLDAVTSSIPIESQFQAGLMDALNAEIALGTVANVGDAVQWLGYTYLFVRMRMNPYIYGITFYTLISSNRRPDGFKTGIARDSVLDDPQLGGKRNELIITAAQRLAEARMIAYDRQHGSFQITDLGRIAAKYYIRHSSVEIFNKEFRPKMSEADVLAMLSMSTEFEQLQVRENEIPELEQIMERAPCDVKGGTDTTAGKVNILIQGFISRDTVDDFALISDMAYVAQNGGRIVRALLEIAISKKWAKATSVLMNISKAIESRMWSFDHPLRQFHLKPETLFSIEKWADEVAISELVEMDASTLGSLVHLNEQHGLAILNAAKQFPAVKISYTLQPLTADVLTISLNIGRAFDWNAKVHGTSEPFWIWIEGMDGLNILQLSHAVFHQNTDSLNIDFHISIPSSQPPDYVTIRAISERWVGAEDTITVSLDSLVMPSPPLPPTPVLHLPFLSIDELQPTAVRDLFSRRLRNLNVLQTHAYWNFMFNKCNTLLSAPAGSGKSTLARMAVWNTVLKADNGWALVVTPTKISALEVLSEFRSDTNQNEVLVEYGDDISRLFSSTRGRAIRIVAAEKLVKALTNLRSRQYPGLHLILCEALEQMDPTYELAISLLRLSLQTMPVRFIGISASVNDTADLARWLSVDEMAIHNFRPQDRDQSLVTSRQTFSIPYSSSLFKAMAKPAHRAIQDAPAGSQAIVFVPSRGQCRSIALDLITRCTLEMEIGRGYIPDAISDDLVGDYCARFQDSSLLDYVQKGVGFFHAGIRKNDRNLMLEMFAEGIIRVLVVPKDSCWSLPIRAAVVVVLGTQYAHVEEAGGVREIKDYSLTEVVRMQSRAIQQSEMGYFHLFCQAESLEIYSRFLEEGLPLESQLGDSQILRDWVQTVYSSEADKQRIVDALSFTFLSQRVTSNPSYYGFISHDREENLSYITDQLVSYTQSQAKQQKRGERDV</sequence>
<reference evidence="8 9" key="1">
    <citation type="submission" date="2019-12" db="EMBL/GenBank/DDBJ databases">
        <authorList>
            <person name="Floudas D."/>
            <person name="Bentzer J."/>
            <person name="Ahren D."/>
            <person name="Johansson T."/>
            <person name="Persson P."/>
            <person name="Tunlid A."/>
        </authorList>
    </citation>
    <scope>NUCLEOTIDE SEQUENCE [LARGE SCALE GENOMIC DNA]</scope>
    <source>
        <strain evidence="8 9">CBS 102.39</strain>
    </source>
</reference>
<dbReference type="InterPro" id="IPR014001">
    <property type="entry name" value="Helicase_ATP-bd"/>
</dbReference>
<dbReference type="Pfam" id="PF23445">
    <property type="entry name" value="WHD_SNRNP200"/>
    <property type="match status" value="1"/>
</dbReference>
<dbReference type="Gene3D" id="2.60.40.150">
    <property type="entry name" value="C2 domain"/>
    <property type="match status" value="1"/>
</dbReference>
<evidence type="ECO:0000256" key="5">
    <source>
        <dbReference type="SAM" id="MobiDB-lite"/>
    </source>
</evidence>
<evidence type="ECO:0000256" key="3">
    <source>
        <dbReference type="ARBA" id="ARBA00022806"/>
    </source>
</evidence>
<dbReference type="InterPro" id="IPR004179">
    <property type="entry name" value="Sec63-dom"/>
</dbReference>
<dbReference type="Proteomes" id="UP000521872">
    <property type="component" value="Unassembled WGS sequence"/>
</dbReference>
<comment type="caution">
    <text evidence="8">The sequence shown here is derived from an EMBL/GenBank/DDBJ whole genome shotgun (WGS) entry which is preliminary data.</text>
</comment>
<dbReference type="FunFam" id="3.40.50.300:FF:000062">
    <property type="entry name" value="U5 small nuclear ribonucleoprotein helicase"/>
    <property type="match status" value="1"/>
</dbReference>
<dbReference type="SUPFAM" id="SSF46785">
    <property type="entry name" value="Winged helix' DNA-binding domain"/>
    <property type="match status" value="1"/>
</dbReference>
<feature type="compositionally biased region" description="Basic and acidic residues" evidence="5">
    <location>
        <begin position="159"/>
        <end position="171"/>
    </location>
</feature>
<dbReference type="FunFam" id="1.10.10.10:FF:000024">
    <property type="entry name" value="U5 small nuclear ribonucleoprotein helicase"/>
    <property type="match status" value="1"/>
</dbReference>
<dbReference type="InterPro" id="IPR001650">
    <property type="entry name" value="Helicase_C-like"/>
</dbReference>
<evidence type="ECO:0008006" key="10">
    <source>
        <dbReference type="Google" id="ProtNLM"/>
    </source>
</evidence>
<dbReference type="FunFam" id="1.10.3380.10:FF:000001">
    <property type="entry name" value="U5 small nuclear ribonucleoprotein helicase"/>
    <property type="match status" value="1"/>
</dbReference>
<evidence type="ECO:0000256" key="1">
    <source>
        <dbReference type="ARBA" id="ARBA00022741"/>
    </source>
</evidence>
<dbReference type="SMART" id="SM00973">
    <property type="entry name" value="Sec63"/>
    <property type="match status" value="1"/>
</dbReference>